<dbReference type="EC" id="2.1.1.77" evidence="3"/>
<keyword evidence="6 12" id="KW-0489">Methyltransferase</keyword>
<dbReference type="GO" id="GO:0032259">
    <property type="term" value="P:methylation"/>
    <property type="evidence" value="ECO:0007669"/>
    <property type="project" value="UniProtKB-KW"/>
</dbReference>
<gene>
    <name evidence="12" type="ORF">K7472_16790</name>
</gene>
<dbReference type="CDD" id="cd02440">
    <property type="entry name" value="AdoMet_MTases"/>
    <property type="match status" value="1"/>
</dbReference>
<dbReference type="Gene3D" id="3.40.50.150">
    <property type="entry name" value="Vaccinia Virus protein VP39"/>
    <property type="match status" value="1"/>
</dbReference>
<evidence type="ECO:0000256" key="10">
    <source>
        <dbReference type="ARBA" id="ARBA00031323"/>
    </source>
</evidence>
<dbReference type="Proteomes" id="UP001198565">
    <property type="component" value="Unassembled WGS sequence"/>
</dbReference>
<keyword evidence="5" id="KW-0963">Cytoplasm</keyword>
<evidence type="ECO:0000256" key="9">
    <source>
        <dbReference type="ARBA" id="ARBA00030757"/>
    </source>
</evidence>
<evidence type="ECO:0000256" key="7">
    <source>
        <dbReference type="ARBA" id="ARBA00022679"/>
    </source>
</evidence>
<proteinExistence type="inferred from homology"/>
<evidence type="ECO:0000256" key="11">
    <source>
        <dbReference type="ARBA" id="ARBA00031350"/>
    </source>
</evidence>
<evidence type="ECO:0000256" key="8">
    <source>
        <dbReference type="ARBA" id="ARBA00022691"/>
    </source>
</evidence>
<comment type="caution">
    <text evidence="12">The sequence shown here is derived from an EMBL/GenBank/DDBJ whole genome shotgun (WGS) entry which is preliminary data.</text>
</comment>
<evidence type="ECO:0000313" key="13">
    <source>
        <dbReference type="Proteomes" id="UP001198565"/>
    </source>
</evidence>
<dbReference type="Pfam" id="PF01135">
    <property type="entry name" value="PCMT"/>
    <property type="match status" value="1"/>
</dbReference>
<comment type="similarity">
    <text evidence="2">Belongs to the methyltransferase superfamily. L-isoaspartyl/D-aspartyl protein methyltransferase family.</text>
</comment>
<evidence type="ECO:0000256" key="4">
    <source>
        <dbReference type="ARBA" id="ARBA00013346"/>
    </source>
</evidence>
<organism evidence="12 13">
    <name type="scientific">Streptantibioticus parmotrematis</name>
    <dbReference type="NCBI Taxonomy" id="2873249"/>
    <lineage>
        <taxon>Bacteria</taxon>
        <taxon>Bacillati</taxon>
        <taxon>Actinomycetota</taxon>
        <taxon>Actinomycetes</taxon>
        <taxon>Kitasatosporales</taxon>
        <taxon>Streptomycetaceae</taxon>
        <taxon>Streptantibioticus</taxon>
    </lineage>
</organism>
<evidence type="ECO:0000256" key="1">
    <source>
        <dbReference type="ARBA" id="ARBA00004496"/>
    </source>
</evidence>
<keyword evidence="13" id="KW-1185">Reference proteome</keyword>
<dbReference type="PANTHER" id="PTHR11579:SF0">
    <property type="entry name" value="PROTEIN-L-ISOASPARTATE(D-ASPARTATE) O-METHYLTRANSFERASE"/>
    <property type="match status" value="1"/>
</dbReference>
<dbReference type="EMBL" id="JAINVZ010000010">
    <property type="protein sequence ID" value="MBY8886510.1"/>
    <property type="molecule type" value="Genomic_DNA"/>
</dbReference>
<dbReference type="GO" id="GO:0008168">
    <property type="term" value="F:methyltransferase activity"/>
    <property type="evidence" value="ECO:0007669"/>
    <property type="project" value="UniProtKB-KW"/>
</dbReference>
<dbReference type="InterPro" id="IPR029063">
    <property type="entry name" value="SAM-dependent_MTases_sf"/>
</dbReference>
<accession>A0ABS7QTJ8</accession>
<sequence>MTSGGLGRRGIRPHDGRVRTDRWAHTADALRTRLVRRITDSGRLADPAWRAAFEAVPRHLFVPYYFRPLPGGAGYDRLAADDPDARRRTRWLTGAYEDAPLVTRVSGGRLVSSSSQPSLMAMMLEALQVREGHRVLEIGAGTGYNAALLAHRLGPEAVTTVDLDAEITDAAREHLDAAGFSPRPDGLGTVAVVTGDGALGCPERGPYDRIVATCELAAVPAPWTRQCVPGGVVLAPLAGGLIALRVAGRGRAGGRFLDTPAYFVALRGPGGYVPPPVVVGDGERVRRTGTPPAVLDDDSFRFLLTLAVGELDVNWAYGGRGVALTAGDGATARADRDGTVHLAGPYDLWTEVERCHALWRDAGMPGRERFGVTVDGDRQWAWLDDPEGPCTWDLTGRG</sequence>
<evidence type="ECO:0000256" key="6">
    <source>
        <dbReference type="ARBA" id="ARBA00022603"/>
    </source>
</evidence>
<comment type="subcellular location">
    <subcellularLocation>
        <location evidence="1">Cytoplasm</location>
    </subcellularLocation>
</comment>
<dbReference type="SUPFAM" id="SSF53335">
    <property type="entry name" value="S-adenosyl-L-methionine-dependent methyltransferases"/>
    <property type="match status" value="1"/>
</dbReference>
<evidence type="ECO:0000256" key="2">
    <source>
        <dbReference type="ARBA" id="ARBA00005369"/>
    </source>
</evidence>
<evidence type="ECO:0000313" key="12">
    <source>
        <dbReference type="EMBL" id="MBY8886510.1"/>
    </source>
</evidence>
<dbReference type="InterPro" id="IPR000682">
    <property type="entry name" value="PCMT"/>
</dbReference>
<evidence type="ECO:0000256" key="3">
    <source>
        <dbReference type="ARBA" id="ARBA00011890"/>
    </source>
</evidence>
<protein>
    <recommendedName>
        <fullName evidence="4">Protein-L-isoaspartate O-methyltransferase</fullName>
        <ecNumber evidence="3">2.1.1.77</ecNumber>
    </recommendedName>
    <alternativeName>
        <fullName evidence="11">L-isoaspartyl protein carboxyl methyltransferase</fullName>
    </alternativeName>
    <alternativeName>
        <fullName evidence="9">Protein L-isoaspartyl methyltransferase</fullName>
    </alternativeName>
    <alternativeName>
        <fullName evidence="10">Protein-beta-aspartate methyltransferase</fullName>
    </alternativeName>
</protein>
<dbReference type="PANTHER" id="PTHR11579">
    <property type="entry name" value="PROTEIN-L-ISOASPARTATE O-METHYLTRANSFERASE"/>
    <property type="match status" value="1"/>
</dbReference>
<dbReference type="RefSeq" id="WP_222978764.1">
    <property type="nucleotide sequence ID" value="NZ_JAINVZ010000010.1"/>
</dbReference>
<keyword evidence="7 12" id="KW-0808">Transferase</keyword>
<reference evidence="12 13" key="1">
    <citation type="submission" date="2021-08" db="EMBL/GenBank/DDBJ databases">
        <title>Streptomyces sp. PTM05 isolated from lichen.</title>
        <authorList>
            <person name="Somphong A."/>
            <person name="Phongsopitanun W."/>
            <person name="Tanasupawat S."/>
        </authorList>
    </citation>
    <scope>NUCLEOTIDE SEQUENCE [LARGE SCALE GENOMIC DNA]</scope>
    <source>
        <strain evidence="12 13">Ptm05</strain>
    </source>
</reference>
<evidence type="ECO:0000256" key="5">
    <source>
        <dbReference type="ARBA" id="ARBA00022490"/>
    </source>
</evidence>
<name>A0ABS7QTJ8_9ACTN</name>
<keyword evidence="8" id="KW-0949">S-adenosyl-L-methionine</keyword>